<dbReference type="EMBL" id="GGFJ01013539">
    <property type="protein sequence ID" value="MBW62680.1"/>
    <property type="molecule type" value="Transcribed_RNA"/>
</dbReference>
<accession>A0A2M4CBG8</accession>
<name>A0A2M4CBG8_9DIPT</name>
<reference evidence="1" key="1">
    <citation type="submission" date="2018-01" db="EMBL/GenBank/DDBJ databases">
        <title>An insight into the sialome of Amazonian anophelines.</title>
        <authorList>
            <person name="Ribeiro J.M."/>
            <person name="Scarpassa V."/>
            <person name="Calvo E."/>
        </authorList>
    </citation>
    <scope>NUCLEOTIDE SEQUENCE</scope>
    <source>
        <tissue evidence="1">Salivary glands</tissue>
    </source>
</reference>
<protein>
    <submittedName>
        <fullName evidence="1">Putative secreted protein</fullName>
    </submittedName>
</protein>
<proteinExistence type="predicted"/>
<evidence type="ECO:0000313" key="1">
    <source>
        <dbReference type="EMBL" id="MBW62680.1"/>
    </source>
</evidence>
<sequence length="80" mass="9119">MRCCCCCCCGSSALSTSRRNPTERGFYSLIEAIGLCECERFWDDFTSARQASSQLTREMISDPRGIWKTHGVGHLLRFYL</sequence>
<organism evidence="1">
    <name type="scientific">Anopheles marajoara</name>
    <dbReference type="NCBI Taxonomy" id="58244"/>
    <lineage>
        <taxon>Eukaryota</taxon>
        <taxon>Metazoa</taxon>
        <taxon>Ecdysozoa</taxon>
        <taxon>Arthropoda</taxon>
        <taxon>Hexapoda</taxon>
        <taxon>Insecta</taxon>
        <taxon>Pterygota</taxon>
        <taxon>Neoptera</taxon>
        <taxon>Endopterygota</taxon>
        <taxon>Diptera</taxon>
        <taxon>Nematocera</taxon>
        <taxon>Culicoidea</taxon>
        <taxon>Culicidae</taxon>
        <taxon>Anophelinae</taxon>
        <taxon>Anopheles</taxon>
    </lineage>
</organism>
<dbReference type="AlphaFoldDB" id="A0A2M4CBG8"/>